<dbReference type="PROSITE" id="PS50879">
    <property type="entry name" value="RNASE_H_1"/>
    <property type="match status" value="1"/>
</dbReference>
<evidence type="ECO:0000313" key="2">
    <source>
        <dbReference type="EMBL" id="JAP83290.1"/>
    </source>
</evidence>
<evidence type="ECO:0000259" key="1">
    <source>
        <dbReference type="PROSITE" id="PS50879"/>
    </source>
</evidence>
<accession>A0A131YXR6</accession>
<organism evidence="2">
    <name type="scientific">Rhipicephalus appendiculatus</name>
    <name type="common">Brown ear tick</name>
    <dbReference type="NCBI Taxonomy" id="34631"/>
    <lineage>
        <taxon>Eukaryota</taxon>
        <taxon>Metazoa</taxon>
        <taxon>Ecdysozoa</taxon>
        <taxon>Arthropoda</taxon>
        <taxon>Chelicerata</taxon>
        <taxon>Arachnida</taxon>
        <taxon>Acari</taxon>
        <taxon>Parasitiformes</taxon>
        <taxon>Ixodida</taxon>
        <taxon>Ixodoidea</taxon>
        <taxon>Ixodidae</taxon>
        <taxon>Rhipicephalinae</taxon>
        <taxon>Rhipicephalus</taxon>
        <taxon>Rhipicephalus</taxon>
    </lineage>
</organism>
<dbReference type="GO" id="GO:0004523">
    <property type="term" value="F:RNA-DNA hybrid ribonuclease activity"/>
    <property type="evidence" value="ECO:0007669"/>
    <property type="project" value="InterPro"/>
</dbReference>
<dbReference type="EMBL" id="GEDV01005267">
    <property type="protein sequence ID" value="JAP83290.1"/>
    <property type="molecule type" value="Transcribed_RNA"/>
</dbReference>
<dbReference type="InterPro" id="IPR036397">
    <property type="entry name" value="RNaseH_sf"/>
</dbReference>
<sequence length="192" mass="21657">MSPLRHGPNEQLAADIRLLHHHAIENQHSIAYQWIPGHCGIHGNDRADEAARSAHDATQSTSIAIPFTRTDAATRLRSLARDLTLAQWNFTEFTNARLHHLDPDLKLRLPSGISRAEETLLCRLWLGVAFTNAYSFLIGMASTSTCNNCSCEETIAHLLCECTRFNAPRRELTEALDRLDDRPLSEQRILEH</sequence>
<dbReference type="GO" id="GO:0003676">
    <property type="term" value="F:nucleic acid binding"/>
    <property type="evidence" value="ECO:0007669"/>
    <property type="project" value="InterPro"/>
</dbReference>
<name>A0A131YXR6_RHIAP</name>
<reference evidence="2" key="1">
    <citation type="journal article" date="2016" name="Ticks Tick Borne Dis.">
        <title>De novo assembly and annotation of the salivary gland transcriptome of Rhipicephalus appendiculatus male and female ticks during blood feeding.</title>
        <authorList>
            <person name="de Castro M.H."/>
            <person name="de Klerk D."/>
            <person name="Pienaar R."/>
            <person name="Latif A.A."/>
            <person name="Rees D.J."/>
            <person name="Mans B.J."/>
        </authorList>
    </citation>
    <scope>NUCLEOTIDE SEQUENCE</scope>
    <source>
        <tissue evidence="2">Salivary glands</tissue>
    </source>
</reference>
<proteinExistence type="predicted"/>
<feature type="domain" description="RNase H type-1" evidence="1">
    <location>
        <begin position="1"/>
        <end position="56"/>
    </location>
</feature>
<dbReference type="Gene3D" id="3.30.420.10">
    <property type="entry name" value="Ribonuclease H-like superfamily/Ribonuclease H"/>
    <property type="match status" value="1"/>
</dbReference>
<protein>
    <submittedName>
        <fullName evidence="2">Tick transposon</fullName>
    </submittedName>
</protein>
<dbReference type="SUPFAM" id="SSF53098">
    <property type="entry name" value="Ribonuclease H-like"/>
    <property type="match status" value="1"/>
</dbReference>
<dbReference type="InterPro" id="IPR012337">
    <property type="entry name" value="RNaseH-like_sf"/>
</dbReference>
<dbReference type="AlphaFoldDB" id="A0A131YXR6"/>
<dbReference type="InterPro" id="IPR002156">
    <property type="entry name" value="RNaseH_domain"/>
</dbReference>